<organism evidence="2 3">
    <name type="scientific">Pseudomonas versuta</name>
    <dbReference type="NCBI Taxonomy" id="1788301"/>
    <lineage>
        <taxon>Bacteria</taxon>
        <taxon>Pseudomonadati</taxon>
        <taxon>Pseudomonadota</taxon>
        <taxon>Gammaproteobacteria</taxon>
        <taxon>Pseudomonadales</taxon>
        <taxon>Pseudomonadaceae</taxon>
        <taxon>Pseudomonas</taxon>
    </lineage>
</organism>
<sequence length="195" mass="21281">MQIMFWGNKAERCLILLLLAFVATGQVFAGSATPWLGNKNGLIHMDMANGSAYALKLSPDMEGVFYDRNTHELDSGFYISVFEVLPSNPDQPVGFCGAGSEVWLSVYKVAGTALNAITRALVSSCLHSISMASQNSGAPDQESDFSSVRWNAKGFSIEWFDNVDARGRPLSSTDYVLQNGTFSRHEVVSQQSQNP</sequence>
<dbReference type="AlphaFoldDB" id="A0A853ZS51"/>
<feature type="signal peptide" evidence="1">
    <location>
        <begin position="1"/>
        <end position="29"/>
    </location>
</feature>
<gene>
    <name evidence="2" type="ORF">BOH74_23235</name>
</gene>
<dbReference type="Proteomes" id="UP000185990">
    <property type="component" value="Unassembled WGS sequence"/>
</dbReference>
<feature type="chain" id="PRO_5033005517" evidence="1">
    <location>
        <begin position="30"/>
        <end position="195"/>
    </location>
</feature>
<dbReference type="RefSeq" id="WP_073510965.1">
    <property type="nucleotide sequence ID" value="NZ_MPJD01000064.1"/>
</dbReference>
<dbReference type="EMBL" id="MPJD01000064">
    <property type="protein sequence ID" value="OKA17164.1"/>
    <property type="molecule type" value="Genomic_DNA"/>
</dbReference>
<reference evidence="2 3" key="1">
    <citation type="submission" date="2016-11" db="EMBL/GenBank/DDBJ databases">
        <title>Draft genome of Pseudomonas versuta A4R1.12.</title>
        <authorList>
            <person name="See-Too W.-S."/>
        </authorList>
    </citation>
    <scope>NUCLEOTIDE SEQUENCE [LARGE SCALE GENOMIC DNA]</scope>
    <source>
        <strain evidence="2 3">A4R1.12</strain>
    </source>
</reference>
<name>A0A853ZS51_9PSED</name>
<protein>
    <submittedName>
        <fullName evidence="2">Uncharacterized protein</fullName>
    </submittedName>
</protein>
<evidence type="ECO:0000256" key="1">
    <source>
        <dbReference type="SAM" id="SignalP"/>
    </source>
</evidence>
<evidence type="ECO:0000313" key="3">
    <source>
        <dbReference type="Proteomes" id="UP000185990"/>
    </source>
</evidence>
<comment type="caution">
    <text evidence="2">The sequence shown here is derived from an EMBL/GenBank/DDBJ whole genome shotgun (WGS) entry which is preliminary data.</text>
</comment>
<keyword evidence="1" id="KW-0732">Signal</keyword>
<proteinExistence type="predicted"/>
<accession>A0A853ZS51</accession>
<evidence type="ECO:0000313" key="2">
    <source>
        <dbReference type="EMBL" id="OKA17164.1"/>
    </source>
</evidence>